<comment type="function">
    <text evidence="9 10">This protein specifically catalyzes the removal of signal peptides from prolipoproteins.</text>
</comment>
<keyword evidence="5 9" id="KW-0064">Aspartyl protease</keyword>
<evidence type="ECO:0000256" key="1">
    <source>
        <dbReference type="ARBA" id="ARBA00006139"/>
    </source>
</evidence>
<evidence type="ECO:0000256" key="3">
    <source>
        <dbReference type="ARBA" id="ARBA00022670"/>
    </source>
</evidence>
<reference evidence="14" key="1">
    <citation type="submission" date="2009-12" db="EMBL/GenBank/DDBJ databases">
        <title>Sequence of Clostridiales genomosp. BVAB3 str. UPII9-5.</title>
        <authorList>
            <person name="Madupu R."/>
            <person name="Durkin A.S."/>
            <person name="Torralba M."/>
            <person name="Methe B."/>
            <person name="Sutton G.G."/>
            <person name="Strausberg R.L."/>
            <person name="Nelson K.E."/>
        </authorList>
    </citation>
    <scope>NUCLEOTIDE SEQUENCE [LARGE SCALE GENOMIC DNA]</scope>
    <source>
        <strain evidence="14">28L</strain>
    </source>
</reference>
<feature type="transmembrane region" description="Helical" evidence="9">
    <location>
        <begin position="120"/>
        <end position="139"/>
    </location>
</feature>
<dbReference type="EMBL" id="ADGP01000015">
    <property type="protein sequence ID" value="EFD94278.1"/>
    <property type="molecule type" value="Genomic_DNA"/>
</dbReference>
<reference evidence="12" key="2">
    <citation type="submission" date="2009-12" db="EMBL/GenBank/DDBJ databases">
        <authorList>
            <person name="Madupu R."/>
            <person name="Durkin A.S."/>
            <person name="Torralba M."/>
            <person name="Methe B."/>
            <person name="Sutton G.G."/>
            <person name="Strausberg R.L."/>
            <person name="Nelson K.E."/>
        </authorList>
    </citation>
    <scope>NUCLEOTIDE SEQUENCE</scope>
    <source>
        <strain evidence="12">28L</strain>
    </source>
</reference>
<proteinExistence type="inferred from homology"/>
<evidence type="ECO:0000313" key="13">
    <source>
        <dbReference type="EMBL" id="EGL39309.1"/>
    </source>
</evidence>
<dbReference type="eggNOG" id="COG0597">
    <property type="taxonomic scope" value="Bacteria"/>
</dbReference>
<dbReference type="PROSITE" id="PS00855">
    <property type="entry name" value="SPASE_II"/>
    <property type="match status" value="1"/>
</dbReference>
<evidence type="ECO:0000256" key="9">
    <source>
        <dbReference type="HAMAP-Rule" id="MF_00161"/>
    </source>
</evidence>
<evidence type="ECO:0000256" key="7">
    <source>
        <dbReference type="ARBA" id="ARBA00022989"/>
    </source>
</evidence>
<evidence type="ECO:0000256" key="6">
    <source>
        <dbReference type="ARBA" id="ARBA00022801"/>
    </source>
</evidence>
<evidence type="ECO:0000256" key="5">
    <source>
        <dbReference type="ARBA" id="ARBA00022750"/>
    </source>
</evidence>
<gene>
    <name evidence="9 12" type="primary">lspA</name>
    <name evidence="12" type="ORF">HMPREF0889_0865</name>
    <name evidence="13" type="ORF">HMPREF1039_0425</name>
</gene>
<dbReference type="GO" id="GO:0006508">
    <property type="term" value="P:proteolysis"/>
    <property type="evidence" value="ECO:0007669"/>
    <property type="project" value="UniProtKB-KW"/>
</dbReference>
<dbReference type="NCBIfam" id="TIGR00077">
    <property type="entry name" value="lspA"/>
    <property type="match status" value="1"/>
</dbReference>
<dbReference type="GO" id="GO:0005886">
    <property type="term" value="C:plasma membrane"/>
    <property type="evidence" value="ECO:0007669"/>
    <property type="project" value="UniProtKB-SubCell"/>
</dbReference>
<dbReference type="PANTHER" id="PTHR33695">
    <property type="entry name" value="LIPOPROTEIN SIGNAL PEPTIDASE"/>
    <property type="match status" value="1"/>
</dbReference>
<evidence type="ECO:0000313" key="15">
    <source>
        <dbReference type="Proteomes" id="UP000004018"/>
    </source>
</evidence>
<evidence type="ECO:0000256" key="11">
    <source>
        <dbReference type="RuleBase" id="RU004181"/>
    </source>
</evidence>
<reference evidence="13 15" key="3">
    <citation type="submission" date="2011-04" db="EMBL/GenBank/DDBJ databases">
        <authorList>
            <person name="Harkins D.M."/>
            <person name="Madupu R."/>
            <person name="Durkin A.S."/>
            <person name="Torralba M."/>
            <person name="Methe B."/>
            <person name="Sutton G.G."/>
            <person name="Nelson K.E."/>
        </authorList>
    </citation>
    <scope>NUCLEOTIDE SEQUENCE [LARGE SCALE GENOMIC DNA]</scope>
    <source>
        <strain evidence="13 15">UPII 199-6</strain>
    </source>
</reference>
<comment type="caution">
    <text evidence="9">Lacks conserved residue(s) required for the propagation of feature annotation.</text>
</comment>
<evidence type="ECO:0000256" key="10">
    <source>
        <dbReference type="RuleBase" id="RU000594"/>
    </source>
</evidence>
<name>D3LU01_9FIRM</name>
<evidence type="ECO:0000313" key="14">
    <source>
        <dbReference type="Proteomes" id="UP000003242"/>
    </source>
</evidence>
<keyword evidence="6 9" id="KW-0378">Hydrolase</keyword>
<dbReference type="RefSeq" id="WP_007391741.1">
    <property type="nucleotide sequence ID" value="NZ_ADGP01000015.1"/>
</dbReference>
<dbReference type="UniPathway" id="UPA00665"/>
<keyword evidence="7 9" id="KW-1133">Transmembrane helix</keyword>
<keyword evidence="3 9" id="KW-0645">Protease</keyword>
<dbReference type="Proteomes" id="UP000003242">
    <property type="component" value="Unassembled WGS sequence"/>
</dbReference>
<feature type="transmembrane region" description="Helical" evidence="9">
    <location>
        <begin position="82"/>
        <end position="100"/>
    </location>
</feature>
<organism evidence="12 14">
    <name type="scientific">Megasphaera lornae</name>
    <dbReference type="NCBI Taxonomy" id="1000568"/>
    <lineage>
        <taxon>Bacteria</taxon>
        <taxon>Bacillati</taxon>
        <taxon>Bacillota</taxon>
        <taxon>Negativicutes</taxon>
        <taxon>Veillonellales</taxon>
        <taxon>Veillonellaceae</taxon>
        <taxon>Megasphaera</taxon>
    </lineage>
</organism>
<feature type="active site" evidence="9">
    <location>
        <position position="110"/>
    </location>
</feature>
<dbReference type="HAMAP" id="MF_00161">
    <property type="entry name" value="LspA"/>
    <property type="match status" value="1"/>
</dbReference>
<dbReference type="EMBL" id="AFIJ01000039">
    <property type="protein sequence ID" value="EGL39309.1"/>
    <property type="molecule type" value="Genomic_DNA"/>
</dbReference>
<dbReference type="InterPro" id="IPR001872">
    <property type="entry name" value="Peptidase_A8"/>
</dbReference>
<keyword evidence="4 9" id="KW-0812">Transmembrane</keyword>
<sequence length="145" mass="16188">MQVIIIAAVLTAADQAVKAVIQRSMFLHESIPVIPDFFHLTYIVNRGAAFGVLENQQWLFLLVAVILFLLYGVFYRNIPRSRLIHCGLGLLLGGALGNALDRALKGAVVDFFDFRVWPVFNVADMGIVIGVLLLLWYSWTHSSTK</sequence>
<keyword evidence="8 9" id="KW-0472">Membrane</keyword>
<evidence type="ECO:0000256" key="4">
    <source>
        <dbReference type="ARBA" id="ARBA00022692"/>
    </source>
</evidence>
<feature type="transmembrane region" description="Helical" evidence="9">
    <location>
        <begin position="58"/>
        <end position="75"/>
    </location>
</feature>
<dbReference type="STRING" id="699218.HMPREF0889_0865"/>
<feature type="active site" evidence="9">
    <location>
        <position position="124"/>
    </location>
</feature>
<dbReference type="OrthoDB" id="9810259at2"/>
<protein>
    <recommendedName>
        <fullName evidence="9">Lipoprotein signal peptidase</fullName>
        <ecNumber evidence="9">3.4.23.36</ecNumber>
    </recommendedName>
    <alternativeName>
        <fullName evidence="9">Prolipoprotein signal peptidase</fullName>
    </alternativeName>
    <alternativeName>
        <fullName evidence="9">Signal peptidase II</fullName>
        <shortName evidence="9">SPase II</shortName>
    </alternativeName>
</protein>
<evidence type="ECO:0000313" key="12">
    <source>
        <dbReference type="EMBL" id="EFD94278.1"/>
    </source>
</evidence>
<comment type="pathway">
    <text evidence="9">Protein modification; lipoprotein biosynthesis (signal peptide cleavage).</text>
</comment>
<accession>D3LU01</accession>
<dbReference type="Pfam" id="PF01252">
    <property type="entry name" value="Peptidase_A8"/>
    <property type="match status" value="1"/>
</dbReference>
<comment type="caution">
    <text evidence="12">The sequence shown here is derived from an EMBL/GenBank/DDBJ whole genome shotgun (WGS) entry which is preliminary data.</text>
</comment>
<dbReference type="AlphaFoldDB" id="D3LU01"/>
<dbReference type="PRINTS" id="PR00781">
    <property type="entry name" value="LIPOSIGPTASE"/>
</dbReference>
<dbReference type="Proteomes" id="UP000004018">
    <property type="component" value="Unassembled WGS sequence"/>
</dbReference>
<dbReference type="EC" id="3.4.23.36" evidence="9"/>
<comment type="catalytic activity">
    <reaction evidence="9 10">
        <text>Release of signal peptides from bacterial membrane prolipoproteins. Hydrolyzes -Xaa-Yaa-Zaa-|-(S,diacylglyceryl)Cys-, in which Xaa is hydrophobic (preferably Leu), and Yaa (Ala or Ser) and Zaa (Gly or Ala) have small, neutral side chains.</text>
        <dbReference type="EC" id="3.4.23.36"/>
    </reaction>
</comment>
<dbReference type="PANTHER" id="PTHR33695:SF1">
    <property type="entry name" value="LIPOPROTEIN SIGNAL PEPTIDASE"/>
    <property type="match status" value="1"/>
</dbReference>
<evidence type="ECO:0000256" key="2">
    <source>
        <dbReference type="ARBA" id="ARBA00022475"/>
    </source>
</evidence>
<comment type="similarity">
    <text evidence="1 9 11">Belongs to the peptidase A8 family.</text>
</comment>
<keyword evidence="15" id="KW-1185">Reference proteome</keyword>
<evidence type="ECO:0000256" key="8">
    <source>
        <dbReference type="ARBA" id="ARBA00023136"/>
    </source>
</evidence>
<comment type="subcellular location">
    <subcellularLocation>
        <location evidence="9">Cell membrane</location>
        <topology evidence="9">Multi-pass membrane protein</topology>
    </subcellularLocation>
</comment>
<keyword evidence="2 9" id="KW-1003">Cell membrane</keyword>
<dbReference type="GO" id="GO:0004190">
    <property type="term" value="F:aspartic-type endopeptidase activity"/>
    <property type="evidence" value="ECO:0007669"/>
    <property type="project" value="UniProtKB-UniRule"/>
</dbReference>